<proteinExistence type="predicted"/>
<gene>
    <name evidence="1" type="ORF">GOM49_03515</name>
</gene>
<dbReference type="AlphaFoldDB" id="A0A6I6EVW4"/>
<dbReference type="Proteomes" id="UP000422764">
    <property type="component" value="Chromosome"/>
</dbReference>
<sequence>MITTINLSLPRKKLLEEFDKVLFKARMMDIDINRYAKTTLGAIFICAFRNTNANAKELYNSKDIIKQSTEVLRLIGYPTIDLIYQLLSMKQHLKIRNLLNSDI</sequence>
<reference evidence="1 2" key="1">
    <citation type="submission" date="2019-12" db="EMBL/GenBank/DDBJ databases">
        <title>Genome sequenceing of Clostridium bovifaecis.</title>
        <authorList>
            <person name="Yao Y."/>
        </authorList>
    </citation>
    <scope>NUCLEOTIDE SEQUENCE [LARGE SCALE GENOMIC DNA]</scope>
    <source>
        <strain evidence="1 2">BXX</strain>
    </source>
</reference>
<evidence type="ECO:0000313" key="1">
    <source>
        <dbReference type="EMBL" id="QGU94301.1"/>
    </source>
</evidence>
<evidence type="ECO:0000313" key="2">
    <source>
        <dbReference type="Proteomes" id="UP000422764"/>
    </source>
</evidence>
<protein>
    <submittedName>
        <fullName evidence="1">Uncharacterized protein</fullName>
    </submittedName>
</protein>
<organism evidence="1 2">
    <name type="scientific">Clostridium bovifaecis</name>
    <dbReference type="NCBI Taxonomy" id="2184719"/>
    <lineage>
        <taxon>Bacteria</taxon>
        <taxon>Bacillati</taxon>
        <taxon>Bacillota</taxon>
        <taxon>Clostridia</taxon>
        <taxon>Eubacteriales</taxon>
        <taxon>Clostridiaceae</taxon>
        <taxon>Clostridium</taxon>
    </lineage>
</organism>
<accession>A0A6I6EVW4</accession>
<keyword evidence="2" id="KW-1185">Reference proteome</keyword>
<name>A0A6I6EVW4_9CLOT</name>
<dbReference type="EMBL" id="CP046522">
    <property type="protein sequence ID" value="QGU94301.1"/>
    <property type="molecule type" value="Genomic_DNA"/>
</dbReference>